<dbReference type="AlphaFoldDB" id="A0AAJ0EE07"/>
<accession>A0AAJ0EE07</accession>
<comment type="caution">
    <text evidence="2">The sequence shown here is derived from an EMBL/GenBank/DDBJ whole genome shotgun (WGS) entry which is preliminary data.</text>
</comment>
<keyword evidence="3" id="KW-1185">Reference proteome</keyword>
<gene>
    <name evidence="2" type="ORF">BDP81DRAFT_321785</name>
</gene>
<reference evidence="2" key="1">
    <citation type="submission" date="2021-06" db="EMBL/GenBank/DDBJ databases">
        <title>Comparative genomics, transcriptomics and evolutionary studies reveal genomic signatures of adaptation to plant cell wall in hemibiotrophic fungi.</title>
        <authorList>
            <consortium name="DOE Joint Genome Institute"/>
            <person name="Baroncelli R."/>
            <person name="Diaz J.F."/>
            <person name="Benocci T."/>
            <person name="Peng M."/>
            <person name="Battaglia E."/>
            <person name="Haridas S."/>
            <person name="Andreopoulos W."/>
            <person name="Labutti K."/>
            <person name="Pangilinan J."/>
            <person name="Floch G.L."/>
            <person name="Makela M.R."/>
            <person name="Henrissat B."/>
            <person name="Grigoriev I.V."/>
            <person name="Crouch J.A."/>
            <person name="De Vries R.P."/>
            <person name="Sukno S.A."/>
            <person name="Thon M.R."/>
        </authorList>
    </citation>
    <scope>NUCLEOTIDE SEQUENCE</scope>
    <source>
        <strain evidence="2">CBS 102054</strain>
    </source>
</reference>
<feature type="region of interest" description="Disordered" evidence="1">
    <location>
        <begin position="205"/>
        <end position="231"/>
    </location>
</feature>
<feature type="compositionally biased region" description="Low complexity" evidence="1">
    <location>
        <begin position="127"/>
        <end position="165"/>
    </location>
</feature>
<sequence length="231" mass="25994">MESRTRYEYLRRDWLETVSKEVGLKALELISAQHQRALPSLPTDQIPRPPDLPPCSGSFTNQYRLSCSHKLLDLMKRKEPLTKMYIHPRWSLRQPLNFRDALLNIKDPAVVTTLRGRPKNKNIAYHGTLPTPSSSGAPTSSAAPGRPTARAPRQPRRAQYPASRPVRQSIRRNRSAFKYDDEDELASQSTQSTIIVGGSQVVEVEEAQRPAAKRRSRRLQAPPASTAPAQL</sequence>
<dbReference type="EMBL" id="JAHMHQ010000012">
    <property type="protein sequence ID" value="KAK1635514.1"/>
    <property type="molecule type" value="Genomic_DNA"/>
</dbReference>
<protein>
    <submittedName>
        <fullName evidence="2">Uncharacterized protein</fullName>
    </submittedName>
</protein>
<dbReference type="GeneID" id="85469509"/>
<name>A0AAJ0EE07_9PEZI</name>
<dbReference type="Proteomes" id="UP001243989">
    <property type="component" value="Unassembled WGS sequence"/>
</dbReference>
<organism evidence="2 3">
    <name type="scientific">Colletotrichum phormii</name>
    <dbReference type="NCBI Taxonomy" id="359342"/>
    <lineage>
        <taxon>Eukaryota</taxon>
        <taxon>Fungi</taxon>
        <taxon>Dikarya</taxon>
        <taxon>Ascomycota</taxon>
        <taxon>Pezizomycotina</taxon>
        <taxon>Sordariomycetes</taxon>
        <taxon>Hypocreomycetidae</taxon>
        <taxon>Glomerellales</taxon>
        <taxon>Glomerellaceae</taxon>
        <taxon>Colletotrichum</taxon>
        <taxon>Colletotrichum acutatum species complex</taxon>
    </lineage>
</organism>
<evidence type="ECO:0000313" key="2">
    <source>
        <dbReference type="EMBL" id="KAK1635514.1"/>
    </source>
</evidence>
<proteinExistence type="predicted"/>
<evidence type="ECO:0000256" key="1">
    <source>
        <dbReference type="SAM" id="MobiDB-lite"/>
    </source>
</evidence>
<dbReference type="RefSeq" id="XP_060444121.1">
    <property type="nucleotide sequence ID" value="XM_060584647.1"/>
</dbReference>
<feature type="region of interest" description="Disordered" evidence="1">
    <location>
        <begin position="120"/>
        <end position="192"/>
    </location>
</feature>
<evidence type="ECO:0000313" key="3">
    <source>
        <dbReference type="Proteomes" id="UP001243989"/>
    </source>
</evidence>